<protein>
    <submittedName>
        <fullName evidence="1">Uncharacterized protein</fullName>
    </submittedName>
</protein>
<proteinExistence type="predicted"/>
<dbReference type="AlphaFoldDB" id="G5SMU7"/>
<name>G5SMU7_9BACT</name>
<accession>G5SMU7</accession>
<gene>
    <name evidence="1" type="ORF">HMPREF9441_00674</name>
</gene>
<dbReference type="Proteomes" id="UP000003598">
    <property type="component" value="Unassembled WGS sequence"/>
</dbReference>
<dbReference type="HOGENOM" id="CLU_3237131_0_0_10"/>
<organism evidence="1 2">
    <name type="scientific">Paraprevotella clara YIT 11840</name>
    <dbReference type="NCBI Taxonomy" id="762968"/>
    <lineage>
        <taxon>Bacteria</taxon>
        <taxon>Pseudomonadati</taxon>
        <taxon>Bacteroidota</taxon>
        <taxon>Bacteroidia</taxon>
        <taxon>Bacteroidales</taxon>
        <taxon>Prevotellaceae</taxon>
        <taxon>Paraprevotella</taxon>
    </lineage>
</organism>
<dbReference type="STRING" id="762968.HMPREF9441_00674"/>
<dbReference type="EMBL" id="AFFY01000008">
    <property type="protein sequence ID" value="EHH01464.1"/>
    <property type="molecule type" value="Genomic_DNA"/>
</dbReference>
<sequence>MFAQEKENYVSMTMNIVVRTKLSLLALVRSSLIKGQMVVCSFI</sequence>
<reference evidence="1 2" key="1">
    <citation type="submission" date="2011-03" db="EMBL/GenBank/DDBJ databases">
        <authorList>
            <person name="Weinstock G."/>
            <person name="Sodergren E."/>
            <person name="Clifton S."/>
            <person name="Fulton L."/>
            <person name="Fulton B."/>
            <person name="Courtney L."/>
            <person name="Fronick C."/>
            <person name="Harrison M."/>
            <person name="Strong C."/>
            <person name="Farmer C."/>
            <person name="Delahaunty K."/>
            <person name="Markovic C."/>
            <person name="Hall O."/>
            <person name="Minx P."/>
            <person name="Tomlinson C."/>
            <person name="Mitreva M."/>
            <person name="Hou S."/>
            <person name="Chen J."/>
            <person name="Wollam A."/>
            <person name="Pepin K.H."/>
            <person name="Johnson M."/>
            <person name="Bhonagiri V."/>
            <person name="Zhang X."/>
            <person name="Suruliraj S."/>
            <person name="Warren W."/>
            <person name="Chinwalla A."/>
            <person name="Mardis E.R."/>
            <person name="Wilson R.K."/>
        </authorList>
    </citation>
    <scope>NUCLEOTIDE SEQUENCE [LARGE SCALE GENOMIC DNA]</scope>
    <source>
        <strain evidence="1 2">YIT 11840</strain>
    </source>
</reference>
<evidence type="ECO:0000313" key="1">
    <source>
        <dbReference type="EMBL" id="EHH01464.1"/>
    </source>
</evidence>
<comment type="caution">
    <text evidence="1">The sequence shown here is derived from an EMBL/GenBank/DDBJ whole genome shotgun (WGS) entry which is preliminary data.</text>
</comment>
<keyword evidence="2" id="KW-1185">Reference proteome</keyword>
<evidence type="ECO:0000313" key="2">
    <source>
        <dbReference type="Proteomes" id="UP000003598"/>
    </source>
</evidence>